<name>A0A5B8RZB9_9BURK</name>
<protein>
    <recommendedName>
        <fullName evidence="3">Nucleotidyltransferase domain-containing protein</fullName>
    </recommendedName>
</protein>
<dbReference type="KEGG" id="cof:FOZ74_10525"/>
<dbReference type="EMBL" id="CP042344">
    <property type="protein sequence ID" value="QEA14563.1"/>
    <property type="molecule type" value="Genomic_DNA"/>
</dbReference>
<dbReference type="OrthoDB" id="9157371at2"/>
<gene>
    <name evidence="1" type="ORF">FOZ74_10525</name>
</gene>
<dbReference type="AlphaFoldDB" id="A0A5B8RZB9"/>
<organism evidence="1 2">
    <name type="scientific">Comamonas flocculans</name>
    <dbReference type="NCBI Taxonomy" id="2597701"/>
    <lineage>
        <taxon>Bacteria</taxon>
        <taxon>Pseudomonadati</taxon>
        <taxon>Pseudomonadota</taxon>
        <taxon>Betaproteobacteria</taxon>
        <taxon>Burkholderiales</taxon>
        <taxon>Comamonadaceae</taxon>
        <taxon>Comamonas</taxon>
    </lineage>
</organism>
<dbReference type="RefSeq" id="WP_146914174.1">
    <property type="nucleotide sequence ID" value="NZ_CP042344.1"/>
</dbReference>
<dbReference type="Proteomes" id="UP000321199">
    <property type="component" value="Chromosome"/>
</dbReference>
<keyword evidence="2" id="KW-1185">Reference proteome</keyword>
<evidence type="ECO:0000313" key="2">
    <source>
        <dbReference type="Proteomes" id="UP000321199"/>
    </source>
</evidence>
<evidence type="ECO:0008006" key="3">
    <source>
        <dbReference type="Google" id="ProtNLM"/>
    </source>
</evidence>
<evidence type="ECO:0000313" key="1">
    <source>
        <dbReference type="EMBL" id="QEA14563.1"/>
    </source>
</evidence>
<proteinExistence type="predicted"/>
<accession>A0A5B8RZB9</accession>
<sequence>MRADHTTEILQTAARLAVDEGMDWGSAKRRALRELGLPARTPLPDNLQLEDAVREHIALFHADTQPGELRALRELALAWMRRMQAFRPYLGGAVWWGTATRRSDVVISLFCDDPKSAEIALINLQQSYEPHTTTGLRGEQVDALAVPARLAEFNEDVWVHLLIYDLDDLRGALRTDPRGRLPRGDIAAVQRLLQGDGSATLAP</sequence>
<reference evidence="1 2" key="1">
    <citation type="submission" date="2019-07" db="EMBL/GenBank/DDBJ databases">
        <title>Complete genome sequence of Comamonas sp. NLF 7-7 isolated from livestock.</title>
        <authorList>
            <person name="Kim D.H."/>
            <person name="Kim J.G."/>
        </authorList>
    </citation>
    <scope>NUCLEOTIDE SEQUENCE [LARGE SCALE GENOMIC DNA]</scope>
    <source>
        <strain evidence="1 2">NLF 7-7</strain>
    </source>
</reference>